<dbReference type="InterPro" id="IPR040442">
    <property type="entry name" value="Pyrv_kinase-like_dom_sf"/>
</dbReference>
<dbReference type="CDD" id="cd00377">
    <property type="entry name" value="ICL_PEPM"/>
    <property type="match status" value="1"/>
</dbReference>
<comment type="caution">
    <text evidence="1">The sequence shown here is derived from an EMBL/GenBank/DDBJ whole genome shotgun (WGS) entry which is preliminary data.</text>
</comment>
<organism evidence="1 2">
    <name type="scientific">Leptospira saintgironsiae</name>
    <dbReference type="NCBI Taxonomy" id="2023183"/>
    <lineage>
        <taxon>Bacteria</taxon>
        <taxon>Pseudomonadati</taxon>
        <taxon>Spirochaetota</taxon>
        <taxon>Spirochaetia</taxon>
        <taxon>Leptospirales</taxon>
        <taxon>Leptospiraceae</taxon>
        <taxon>Leptospira</taxon>
    </lineage>
</organism>
<dbReference type="SUPFAM" id="SSF51621">
    <property type="entry name" value="Phosphoenolpyruvate/pyruvate domain"/>
    <property type="match status" value="1"/>
</dbReference>
<dbReference type="InterPro" id="IPR039556">
    <property type="entry name" value="ICL/PEPM"/>
</dbReference>
<dbReference type="OrthoDB" id="9780430at2"/>
<dbReference type="Proteomes" id="UP000231926">
    <property type="component" value="Unassembled WGS sequence"/>
</dbReference>
<dbReference type="EMBL" id="NPDR01000013">
    <property type="protein sequence ID" value="PJZ47636.1"/>
    <property type="molecule type" value="Genomic_DNA"/>
</dbReference>
<dbReference type="PANTHER" id="PTHR42905">
    <property type="entry name" value="PHOSPHOENOLPYRUVATE CARBOXYLASE"/>
    <property type="match status" value="1"/>
</dbReference>
<reference evidence="1 2" key="1">
    <citation type="submission" date="2017-07" db="EMBL/GenBank/DDBJ databases">
        <title>Leptospira spp. isolated from tropical soils.</title>
        <authorList>
            <person name="Thibeaux R."/>
            <person name="Iraola G."/>
            <person name="Ferres I."/>
            <person name="Bierque E."/>
            <person name="Girault D."/>
            <person name="Soupe-Gilbert M.-E."/>
            <person name="Picardeau M."/>
            <person name="Goarant C."/>
        </authorList>
    </citation>
    <scope>NUCLEOTIDE SEQUENCE [LARGE SCALE GENOMIC DNA]</scope>
    <source>
        <strain evidence="1 2">FH4-C-A2</strain>
    </source>
</reference>
<keyword evidence="2" id="KW-1185">Reference proteome</keyword>
<dbReference type="Pfam" id="PF13714">
    <property type="entry name" value="PEP_mutase"/>
    <property type="match status" value="1"/>
</dbReference>
<proteinExistence type="predicted"/>
<evidence type="ECO:0000313" key="1">
    <source>
        <dbReference type="EMBL" id="PJZ47636.1"/>
    </source>
</evidence>
<accession>A0A2M9Y858</accession>
<dbReference type="AlphaFoldDB" id="A0A2M9Y858"/>
<dbReference type="RefSeq" id="WP_100711746.1">
    <property type="nucleotide sequence ID" value="NZ_NPDR01000013.1"/>
</dbReference>
<dbReference type="Gene3D" id="6.10.250.2750">
    <property type="match status" value="1"/>
</dbReference>
<name>A0A2M9Y858_9LEPT</name>
<dbReference type="PANTHER" id="PTHR42905:SF16">
    <property type="entry name" value="CARBOXYPHOSPHONOENOLPYRUVATE PHOSPHONOMUTASE-LIKE PROTEIN (AFU_ORTHOLOGUE AFUA_5G07230)"/>
    <property type="match status" value="1"/>
</dbReference>
<protein>
    <submittedName>
        <fullName evidence="1">2-methylisocitrate lyase</fullName>
    </submittedName>
</protein>
<sequence length="281" mass="29939">MASAQKRLGEIFRNLHSKDIFVMPNAWDAGSARMLAGAGYSAIGTTSAGIAFAAGLPDHQIMGKEDMLTEVKSIVDSVGIPVSADLEGGYGIQPSQVAETVKQAIGIGVVGCNIEDLSGDPSSPLLDIKLASERISAIRNVADQSGIPFTLTARTDAFLTNHPNAMEEAITRCNSYKEAGADCLFIPGIGDPKTIGTLVNSINGPLNVVMGLSHNQLTVEELRSLGVRRISIGGSLARACFHLIRQAALEIKNLGTFTYADHQYSHKELCDFFAEYEAKTK</sequence>
<keyword evidence="1" id="KW-0456">Lyase</keyword>
<dbReference type="Gene3D" id="3.20.20.60">
    <property type="entry name" value="Phosphoenolpyruvate-binding domains"/>
    <property type="match status" value="1"/>
</dbReference>
<dbReference type="GO" id="GO:0016829">
    <property type="term" value="F:lyase activity"/>
    <property type="evidence" value="ECO:0007669"/>
    <property type="project" value="UniProtKB-KW"/>
</dbReference>
<gene>
    <name evidence="1" type="ORF">CH362_18215</name>
</gene>
<dbReference type="InterPro" id="IPR015813">
    <property type="entry name" value="Pyrv/PenolPyrv_kinase-like_dom"/>
</dbReference>
<evidence type="ECO:0000313" key="2">
    <source>
        <dbReference type="Proteomes" id="UP000231926"/>
    </source>
</evidence>